<dbReference type="InterPro" id="IPR013785">
    <property type="entry name" value="Aldolase_TIM"/>
</dbReference>
<keyword evidence="10 12" id="KW-0704">Schiff base</keyword>
<proteinExistence type="inferred from homology"/>
<evidence type="ECO:0000313" key="14">
    <source>
        <dbReference type="EMBL" id="MFC6045078.1"/>
    </source>
</evidence>
<evidence type="ECO:0000256" key="11">
    <source>
        <dbReference type="ARBA" id="ARBA00047836"/>
    </source>
</evidence>
<dbReference type="PANTHER" id="PTHR12128:SF66">
    <property type="entry name" value="4-HYDROXY-2-OXOGLUTARATE ALDOLASE, MITOCHONDRIAL"/>
    <property type="match status" value="1"/>
</dbReference>
<dbReference type="Pfam" id="PF00701">
    <property type="entry name" value="DHDPS"/>
    <property type="match status" value="1"/>
</dbReference>
<name>A0ABW1LPN9_9ACTN</name>
<dbReference type="InterPro" id="IPR005263">
    <property type="entry name" value="DapA"/>
</dbReference>
<dbReference type="SUPFAM" id="SSF51569">
    <property type="entry name" value="Aldolase"/>
    <property type="match status" value="1"/>
</dbReference>
<dbReference type="InterPro" id="IPR002220">
    <property type="entry name" value="DapA-like"/>
</dbReference>
<dbReference type="InterPro" id="IPR020624">
    <property type="entry name" value="Schiff_base-form_aldolases_CS"/>
</dbReference>
<evidence type="ECO:0000256" key="12">
    <source>
        <dbReference type="HAMAP-Rule" id="MF_00418"/>
    </source>
</evidence>
<dbReference type="EMBL" id="JBHSRJ010000008">
    <property type="protein sequence ID" value="MFC6045078.1"/>
    <property type="molecule type" value="Genomic_DNA"/>
</dbReference>
<comment type="caution">
    <text evidence="12">Was originally thought to be a dihydrodipicolinate synthase (DHDPS), catalyzing the condensation of (S)-aspartate-beta-semialdehyde [(S)-ASA] and pyruvate to dihydrodipicolinate (DHDP). However, it was shown in E.coli that the product of the enzymatic reaction is not dihydrodipicolinate but in fact (4S)-4-hydroxy-2,3,4,5-tetrahydro-(2S)-dipicolinic acid (HTPA), and that the consecutive dehydration reaction leading to DHDP is not spontaneous but catalyzed by DapB.</text>
</comment>
<reference evidence="15" key="1">
    <citation type="journal article" date="2019" name="Int. J. Syst. Evol. Microbiol.">
        <title>The Global Catalogue of Microorganisms (GCM) 10K type strain sequencing project: providing services to taxonomists for standard genome sequencing and annotation.</title>
        <authorList>
            <consortium name="The Broad Institute Genomics Platform"/>
            <consortium name="The Broad Institute Genome Sequencing Center for Infectious Disease"/>
            <person name="Wu L."/>
            <person name="Ma J."/>
        </authorList>
    </citation>
    <scope>NUCLEOTIDE SEQUENCE [LARGE SCALE GENOMIC DNA]</scope>
    <source>
        <strain evidence="15">CCUG 54522</strain>
    </source>
</reference>
<comment type="function">
    <text evidence="1 12">Catalyzes the condensation of (S)-aspartate-beta-semialdehyde [(S)-ASA] and pyruvate to 4-hydroxy-tetrahydrodipicolinate (HTPA).</text>
</comment>
<evidence type="ECO:0000256" key="8">
    <source>
        <dbReference type="ARBA" id="ARBA00023154"/>
    </source>
</evidence>
<evidence type="ECO:0000256" key="1">
    <source>
        <dbReference type="ARBA" id="ARBA00003294"/>
    </source>
</evidence>
<dbReference type="PRINTS" id="PR00146">
    <property type="entry name" value="DHPICSNTHASE"/>
</dbReference>
<dbReference type="PIRSF" id="PIRSF001365">
    <property type="entry name" value="DHDPS"/>
    <property type="match status" value="1"/>
</dbReference>
<keyword evidence="8 12" id="KW-0457">Lysine biosynthesis</keyword>
<dbReference type="Gene3D" id="3.20.20.70">
    <property type="entry name" value="Aldolase class I"/>
    <property type="match status" value="1"/>
</dbReference>
<feature type="binding site" evidence="12">
    <location>
        <position position="207"/>
    </location>
    <ligand>
        <name>pyruvate</name>
        <dbReference type="ChEBI" id="CHEBI:15361"/>
    </ligand>
</feature>
<dbReference type="GO" id="GO:0008840">
    <property type="term" value="F:4-hydroxy-tetrahydrodipicolinate synthase activity"/>
    <property type="evidence" value="ECO:0007669"/>
    <property type="project" value="UniProtKB-EC"/>
</dbReference>
<protein>
    <recommendedName>
        <fullName evidence="4 12">4-hydroxy-tetrahydrodipicolinate synthase</fullName>
        <shortName evidence="12">HTPA synthase</shortName>
        <ecNumber evidence="4 12">4.3.3.7</ecNumber>
    </recommendedName>
</protein>
<keyword evidence="7 12" id="KW-0220">Diaminopimelate biosynthesis</keyword>
<evidence type="ECO:0000256" key="5">
    <source>
        <dbReference type="ARBA" id="ARBA00022490"/>
    </source>
</evidence>
<feature type="binding site" evidence="12">
    <location>
        <position position="52"/>
    </location>
    <ligand>
        <name>pyruvate</name>
        <dbReference type="ChEBI" id="CHEBI:15361"/>
    </ligand>
</feature>
<evidence type="ECO:0000256" key="3">
    <source>
        <dbReference type="ARBA" id="ARBA00007592"/>
    </source>
</evidence>
<comment type="caution">
    <text evidence="14">The sequence shown here is derived from an EMBL/GenBank/DDBJ whole genome shotgun (WGS) entry which is preliminary data.</text>
</comment>
<feature type="active site" description="Schiff-base intermediate with substrate" evidence="12">
    <location>
        <position position="168"/>
    </location>
</feature>
<comment type="similarity">
    <text evidence="3 12 13">Belongs to the DapA family.</text>
</comment>
<dbReference type="PROSITE" id="PS00665">
    <property type="entry name" value="DHDPS_1"/>
    <property type="match status" value="1"/>
</dbReference>
<organism evidence="14 15">
    <name type="scientific">Nocardioides hankookensis</name>
    <dbReference type="NCBI Taxonomy" id="443157"/>
    <lineage>
        <taxon>Bacteria</taxon>
        <taxon>Bacillati</taxon>
        <taxon>Actinomycetota</taxon>
        <taxon>Actinomycetes</taxon>
        <taxon>Propionibacteriales</taxon>
        <taxon>Nocardioidaceae</taxon>
        <taxon>Nocardioides</taxon>
    </lineage>
</organism>
<evidence type="ECO:0000256" key="6">
    <source>
        <dbReference type="ARBA" id="ARBA00022605"/>
    </source>
</evidence>
<keyword evidence="6 12" id="KW-0028">Amino-acid biosynthesis</keyword>
<evidence type="ECO:0000256" key="4">
    <source>
        <dbReference type="ARBA" id="ARBA00012086"/>
    </source>
</evidence>
<comment type="subunit">
    <text evidence="12">Homotetramer; dimer of dimers.</text>
</comment>
<feature type="active site" description="Proton donor/acceptor" evidence="12">
    <location>
        <position position="140"/>
    </location>
</feature>
<accession>A0ABW1LPN9</accession>
<dbReference type="InterPro" id="IPR020625">
    <property type="entry name" value="Schiff_base-form_aldolases_AS"/>
</dbReference>
<evidence type="ECO:0000256" key="9">
    <source>
        <dbReference type="ARBA" id="ARBA00023239"/>
    </source>
</evidence>
<evidence type="ECO:0000256" key="13">
    <source>
        <dbReference type="PIRNR" id="PIRNR001365"/>
    </source>
</evidence>
<evidence type="ECO:0000256" key="10">
    <source>
        <dbReference type="ARBA" id="ARBA00023270"/>
    </source>
</evidence>
<dbReference type="EC" id="4.3.3.7" evidence="4 12"/>
<feature type="site" description="Part of a proton relay during catalysis" evidence="12">
    <location>
        <position position="114"/>
    </location>
</feature>
<dbReference type="RefSeq" id="WP_379157603.1">
    <property type="nucleotide sequence ID" value="NZ_JBHSRJ010000008.1"/>
</dbReference>
<keyword evidence="9 12" id="KW-0456">Lyase</keyword>
<comment type="catalytic activity">
    <reaction evidence="11 12">
        <text>L-aspartate 4-semialdehyde + pyruvate = (2S,4S)-4-hydroxy-2,3,4,5-tetrahydrodipicolinate + H2O + H(+)</text>
        <dbReference type="Rhea" id="RHEA:34171"/>
        <dbReference type="ChEBI" id="CHEBI:15361"/>
        <dbReference type="ChEBI" id="CHEBI:15377"/>
        <dbReference type="ChEBI" id="CHEBI:15378"/>
        <dbReference type="ChEBI" id="CHEBI:67139"/>
        <dbReference type="ChEBI" id="CHEBI:537519"/>
        <dbReference type="EC" id="4.3.3.7"/>
    </reaction>
</comment>
<dbReference type="NCBIfam" id="TIGR00674">
    <property type="entry name" value="dapA"/>
    <property type="match status" value="1"/>
</dbReference>
<keyword evidence="5 12" id="KW-0963">Cytoplasm</keyword>
<feature type="site" description="Part of a proton relay during catalysis" evidence="12">
    <location>
        <position position="51"/>
    </location>
</feature>
<dbReference type="PROSITE" id="PS00666">
    <property type="entry name" value="DHDPS_2"/>
    <property type="match status" value="1"/>
</dbReference>
<dbReference type="HAMAP" id="MF_00418">
    <property type="entry name" value="DapA"/>
    <property type="match status" value="1"/>
</dbReference>
<evidence type="ECO:0000256" key="7">
    <source>
        <dbReference type="ARBA" id="ARBA00022915"/>
    </source>
</evidence>
<evidence type="ECO:0000256" key="2">
    <source>
        <dbReference type="ARBA" id="ARBA00005120"/>
    </source>
</evidence>
<dbReference type="SMART" id="SM01130">
    <property type="entry name" value="DHDPS"/>
    <property type="match status" value="1"/>
</dbReference>
<evidence type="ECO:0000313" key="15">
    <source>
        <dbReference type="Proteomes" id="UP001596135"/>
    </source>
</evidence>
<comment type="pathway">
    <text evidence="2 12">Amino-acid biosynthesis; L-lysine biosynthesis via DAP pathway; (S)-tetrahydrodipicolinate from L-aspartate: step 3/4.</text>
</comment>
<sequence length="298" mass="31066">MTSAPAAPFGRMLTAMATPFGPDGSLDLDGVQRVAKHLVAHGHDGLVVSGTTGESPTTTKEEDGETLAAVREAVGPDVKLVAGVGTNDTATSVFLANQARERGADGVLLVSPYYNKPGQRGMLHHFRQVVDAAEIPVMMYDVPGRTGSTIALESYEEMAGWESVIAVKDAVGDMPRAAKLAQLGYAVYSGDDINTLGFLAHGACGLVSVVGHAAGKELASMIDQFLEGDHQGALATYQRLLPAMEAVMGVPNYGATTAKASLQLLGVTDNRHVRSPLVELDDDEVAALREGLTAAGLL</sequence>
<dbReference type="CDD" id="cd00950">
    <property type="entry name" value="DHDPS"/>
    <property type="match status" value="1"/>
</dbReference>
<gene>
    <name evidence="12 14" type="primary">dapA</name>
    <name evidence="14" type="ORF">ACFPYL_18465</name>
</gene>
<keyword evidence="15" id="KW-1185">Reference proteome</keyword>
<comment type="subcellular location">
    <subcellularLocation>
        <location evidence="12">Cytoplasm</location>
    </subcellularLocation>
</comment>
<dbReference type="Proteomes" id="UP001596135">
    <property type="component" value="Unassembled WGS sequence"/>
</dbReference>
<dbReference type="PANTHER" id="PTHR12128">
    <property type="entry name" value="DIHYDRODIPICOLINATE SYNTHASE"/>
    <property type="match status" value="1"/>
</dbReference>